<dbReference type="SUPFAM" id="SSF109604">
    <property type="entry name" value="HD-domain/PDEase-like"/>
    <property type="match status" value="1"/>
</dbReference>
<sequence length="208" mass="22712">MQRTHWHNKFVKLQDLTIPDSASCRAATEVAAAYCTPALYNHSVRSYLWAAGHARLDGIAFDAELLYVAALLHDLGLVEEFDNHGLSFEVAGGHLAWVFGAAAGWPVPRRVRVSEVIVAHMADSVDVTVDTEGHLLAYGTSVDISGRDCTALPAEFRRSVLESHPRAGLPEEFRTCFQNQAERKPHSSPAAALRSGIATRIATNPLDR</sequence>
<name>A0A511MBL5_9NOCA</name>
<dbReference type="SMART" id="SM00471">
    <property type="entry name" value="HDc"/>
    <property type="match status" value="1"/>
</dbReference>
<dbReference type="PANTHER" id="PTHR35569:SF1">
    <property type="entry name" value="CYANAMIDE HYDRATASE DDI2-RELATED"/>
    <property type="match status" value="1"/>
</dbReference>
<dbReference type="Gene3D" id="1.10.3210.10">
    <property type="entry name" value="Hypothetical protein af1432"/>
    <property type="match status" value="1"/>
</dbReference>
<dbReference type="Pfam" id="PF01966">
    <property type="entry name" value="HD"/>
    <property type="match status" value="1"/>
</dbReference>
<dbReference type="CDD" id="cd00077">
    <property type="entry name" value="HDc"/>
    <property type="match status" value="1"/>
</dbReference>
<keyword evidence="3" id="KW-1185">Reference proteome</keyword>
<protein>
    <submittedName>
        <fullName evidence="2">Cyanamide hydratase</fullName>
    </submittedName>
</protein>
<organism evidence="2 3">
    <name type="scientific">Nocardia ninae NBRC 108245</name>
    <dbReference type="NCBI Taxonomy" id="1210091"/>
    <lineage>
        <taxon>Bacteria</taxon>
        <taxon>Bacillati</taxon>
        <taxon>Actinomycetota</taxon>
        <taxon>Actinomycetes</taxon>
        <taxon>Mycobacteriales</taxon>
        <taxon>Nocardiaceae</taxon>
        <taxon>Nocardia</taxon>
    </lineage>
</organism>
<evidence type="ECO:0000259" key="1">
    <source>
        <dbReference type="SMART" id="SM00471"/>
    </source>
</evidence>
<dbReference type="PANTHER" id="PTHR35569">
    <property type="entry name" value="CYANAMIDE HYDRATASE DDI2-RELATED"/>
    <property type="match status" value="1"/>
</dbReference>
<feature type="domain" description="HD/PDEase" evidence="1">
    <location>
        <begin position="35"/>
        <end position="137"/>
    </location>
</feature>
<gene>
    <name evidence="2" type="ORF">NN4_25080</name>
</gene>
<reference evidence="2 3" key="1">
    <citation type="submission" date="2019-07" db="EMBL/GenBank/DDBJ databases">
        <title>Whole genome shotgun sequence of Nocardia ninae NBRC 108245.</title>
        <authorList>
            <person name="Hosoyama A."/>
            <person name="Uohara A."/>
            <person name="Ohji S."/>
            <person name="Ichikawa N."/>
        </authorList>
    </citation>
    <scope>NUCLEOTIDE SEQUENCE [LARGE SCALE GENOMIC DNA]</scope>
    <source>
        <strain evidence="2 3">NBRC 108245</strain>
    </source>
</reference>
<comment type="caution">
    <text evidence="2">The sequence shown here is derived from an EMBL/GenBank/DDBJ whole genome shotgun (WGS) entry which is preliminary data.</text>
</comment>
<dbReference type="AlphaFoldDB" id="A0A511MBL5"/>
<dbReference type="EMBL" id="BJXA01000013">
    <property type="protein sequence ID" value="GEM37989.1"/>
    <property type="molecule type" value="Genomic_DNA"/>
</dbReference>
<evidence type="ECO:0000313" key="2">
    <source>
        <dbReference type="EMBL" id="GEM37989.1"/>
    </source>
</evidence>
<accession>A0A511MBL5</accession>
<dbReference type="Proteomes" id="UP000321424">
    <property type="component" value="Unassembled WGS sequence"/>
</dbReference>
<evidence type="ECO:0000313" key="3">
    <source>
        <dbReference type="Proteomes" id="UP000321424"/>
    </source>
</evidence>
<dbReference type="InterPro" id="IPR006674">
    <property type="entry name" value="HD_domain"/>
</dbReference>
<dbReference type="InterPro" id="IPR003607">
    <property type="entry name" value="HD/PDEase_dom"/>
</dbReference>
<proteinExistence type="predicted"/>